<proteinExistence type="inferred from homology"/>
<keyword evidence="13" id="KW-1185">Reference proteome</keyword>
<evidence type="ECO:0000256" key="6">
    <source>
        <dbReference type="ARBA" id="ARBA00022605"/>
    </source>
</evidence>
<evidence type="ECO:0000256" key="8">
    <source>
        <dbReference type="ARBA" id="ARBA00023235"/>
    </source>
</evidence>
<dbReference type="EC" id="5.3.1.16" evidence="9 11"/>
<comment type="catalytic activity">
    <reaction evidence="1 9 11">
        <text>1-(5-phospho-beta-D-ribosyl)-5-[(5-phospho-beta-D-ribosylamino)methylideneamino]imidazole-4-carboxamide = 5-[(5-phospho-1-deoxy-D-ribulos-1-ylimino)methylamino]-1-(5-phospho-beta-D-ribosyl)imidazole-4-carboxamide</text>
        <dbReference type="Rhea" id="RHEA:15469"/>
        <dbReference type="ChEBI" id="CHEBI:58435"/>
        <dbReference type="ChEBI" id="CHEBI:58525"/>
        <dbReference type="EC" id="5.3.1.16"/>
    </reaction>
</comment>
<dbReference type="PANTHER" id="PTHR43090">
    <property type="entry name" value="1-(5-PHOSPHORIBOSYL)-5-[(5-PHOSPHORIBOSYLAMINO)METHYLIDENEAMINO] IMIDAZOLE-4-CARBOXAMIDE ISOMERASE"/>
    <property type="match status" value="1"/>
</dbReference>
<evidence type="ECO:0000256" key="3">
    <source>
        <dbReference type="ARBA" id="ARBA00005133"/>
    </source>
</evidence>
<evidence type="ECO:0000256" key="10">
    <source>
        <dbReference type="RuleBase" id="RU003657"/>
    </source>
</evidence>
<feature type="active site" description="Proton acceptor" evidence="9">
    <location>
        <position position="9"/>
    </location>
</feature>
<dbReference type="NCBIfam" id="TIGR00007">
    <property type="entry name" value="1-(5-phosphoribosyl)-5-[(5-phosphoribosylamino)methylideneamino]imidazole-4-carboxamide isomerase"/>
    <property type="match status" value="1"/>
</dbReference>
<dbReference type="EMBL" id="JBCLPP010000002">
    <property type="protein sequence ID" value="MEY8244161.1"/>
    <property type="molecule type" value="Genomic_DNA"/>
</dbReference>
<keyword evidence="6 9" id="KW-0028">Amino-acid biosynthesis</keyword>
<dbReference type="RefSeq" id="WP_121698963.1">
    <property type="nucleotide sequence ID" value="NZ_JBCLPP010000002.1"/>
</dbReference>
<comment type="similarity">
    <text evidence="4 9 10">Belongs to the HisA/HisF family.</text>
</comment>
<evidence type="ECO:0000256" key="4">
    <source>
        <dbReference type="ARBA" id="ARBA00009667"/>
    </source>
</evidence>
<dbReference type="Proteomes" id="UP001565200">
    <property type="component" value="Unassembled WGS sequence"/>
</dbReference>
<dbReference type="CDD" id="cd04732">
    <property type="entry name" value="HisA"/>
    <property type="match status" value="1"/>
</dbReference>
<evidence type="ECO:0000313" key="12">
    <source>
        <dbReference type="EMBL" id="MEY8244161.1"/>
    </source>
</evidence>
<keyword evidence="8 9" id="KW-0413">Isomerase</keyword>
<dbReference type="InterPro" id="IPR006062">
    <property type="entry name" value="His_biosynth"/>
</dbReference>
<feature type="active site" description="Proton donor" evidence="9">
    <location>
        <position position="131"/>
    </location>
</feature>
<evidence type="ECO:0000256" key="9">
    <source>
        <dbReference type="HAMAP-Rule" id="MF_01014"/>
    </source>
</evidence>
<reference evidence="12 13" key="1">
    <citation type="submission" date="2024-03" db="EMBL/GenBank/DDBJ databases">
        <title>Mouse gut bacterial collection (mGBC) of GemPharmatech.</title>
        <authorList>
            <person name="He Y."/>
            <person name="Dong L."/>
            <person name="Wu D."/>
            <person name="Gao X."/>
            <person name="Lin Z."/>
        </authorList>
    </citation>
    <scope>NUCLEOTIDE SEQUENCE [LARGE SCALE GENOMIC DNA]</scope>
    <source>
        <strain evidence="12 13">54-13</strain>
    </source>
</reference>
<dbReference type="HAMAP" id="MF_01014">
    <property type="entry name" value="HisA"/>
    <property type="match status" value="1"/>
</dbReference>
<comment type="caution">
    <text evidence="12">The sequence shown here is derived from an EMBL/GenBank/DDBJ whole genome shotgun (WGS) entry which is preliminary data.</text>
</comment>
<dbReference type="InterPro" id="IPR011060">
    <property type="entry name" value="RibuloseP-bd_barrel"/>
</dbReference>
<comment type="subcellular location">
    <subcellularLocation>
        <location evidence="2 9 11">Cytoplasm</location>
    </subcellularLocation>
</comment>
<evidence type="ECO:0000256" key="1">
    <source>
        <dbReference type="ARBA" id="ARBA00000901"/>
    </source>
</evidence>
<gene>
    <name evidence="9 12" type="primary">hisA</name>
    <name evidence="12" type="ORF">AAK873_00860</name>
</gene>
<organism evidence="12 13">
    <name type="scientific">Heminiphilus faecis</name>
    <dbReference type="NCBI Taxonomy" id="2601703"/>
    <lineage>
        <taxon>Bacteria</taxon>
        <taxon>Pseudomonadati</taxon>
        <taxon>Bacteroidota</taxon>
        <taxon>Bacteroidia</taxon>
        <taxon>Bacteroidales</taxon>
        <taxon>Muribaculaceae</taxon>
        <taxon>Heminiphilus</taxon>
    </lineage>
</organism>
<evidence type="ECO:0000256" key="11">
    <source>
        <dbReference type="RuleBase" id="RU003658"/>
    </source>
</evidence>
<sequence length="240" mass="25945">MIDIIPAIDIIGGKCVRLTKGDYGQARIYSDNPLNVARRFEDAGCRRLHLVDLDGAKSKHVVNHAVLERIASHTGLVVDFGGGIKSDEDIRIAFDSGASMITGGSVAVNQPDTFEYWLTVYGPDKIILGADARDGRISTSGWLHDSEMELIPFVRFYCKKGITQVISTDINVDGTLSGPSIGMYTKLLNELPSVYVIASGGVGSIADIDALHAASVPAVIVGKAFYEGRITLKDIEHYNY</sequence>
<dbReference type="Gene3D" id="3.20.20.70">
    <property type="entry name" value="Aldolase class I"/>
    <property type="match status" value="1"/>
</dbReference>
<keyword evidence="5 9" id="KW-0963">Cytoplasm</keyword>
<dbReference type="GO" id="GO:0003949">
    <property type="term" value="F:1-(5-phosphoribosyl)-5-[(5-phosphoribosylamino)methylideneamino]imidazole-4-carboxamide isomerase activity"/>
    <property type="evidence" value="ECO:0007669"/>
    <property type="project" value="UniProtKB-EC"/>
</dbReference>
<dbReference type="InterPro" id="IPR013785">
    <property type="entry name" value="Aldolase_TIM"/>
</dbReference>
<dbReference type="SUPFAM" id="SSF51366">
    <property type="entry name" value="Ribulose-phoshate binding barrel"/>
    <property type="match status" value="1"/>
</dbReference>
<name>A0ABV4CTZ7_9BACT</name>
<comment type="pathway">
    <text evidence="3 9 11">Amino-acid biosynthesis; L-histidine biosynthesis; L-histidine from 5-phospho-alpha-D-ribose 1-diphosphate: step 4/9.</text>
</comment>
<evidence type="ECO:0000256" key="7">
    <source>
        <dbReference type="ARBA" id="ARBA00023102"/>
    </source>
</evidence>
<dbReference type="InterPro" id="IPR006063">
    <property type="entry name" value="HisA_bact_arch"/>
</dbReference>
<evidence type="ECO:0000313" key="13">
    <source>
        <dbReference type="Proteomes" id="UP001565200"/>
    </source>
</evidence>
<evidence type="ECO:0000256" key="2">
    <source>
        <dbReference type="ARBA" id="ARBA00004496"/>
    </source>
</evidence>
<dbReference type="InterPro" id="IPR023016">
    <property type="entry name" value="HisA/PriA"/>
</dbReference>
<accession>A0ABV4CTZ7</accession>
<protein>
    <recommendedName>
        <fullName evidence="9 11">1-(5-phosphoribosyl)-5-[(5-phosphoribosylamino)methylideneamino] imidazole-4-carboxamide isomerase</fullName>
        <ecNumber evidence="9 11">5.3.1.16</ecNumber>
    </recommendedName>
    <alternativeName>
        <fullName evidence="9">Phosphoribosylformimino-5-aminoimidazole carboxamide ribotide isomerase</fullName>
    </alternativeName>
</protein>
<dbReference type="InterPro" id="IPR044524">
    <property type="entry name" value="Isoase_HisA-like"/>
</dbReference>
<dbReference type="PANTHER" id="PTHR43090:SF2">
    <property type="entry name" value="1-(5-PHOSPHORIBOSYL)-5-[(5-PHOSPHORIBOSYLAMINO)METHYLIDENEAMINO] IMIDAZOLE-4-CARBOXAMIDE ISOMERASE"/>
    <property type="match status" value="1"/>
</dbReference>
<keyword evidence="7 9" id="KW-0368">Histidine biosynthesis</keyword>
<evidence type="ECO:0000256" key="5">
    <source>
        <dbReference type="ARBA" id="ARBA00022490"/>
    </source>
</evidence>
<dbReference type="Pfam" id="PF00977">
    <property type="entry name" value="His_biosynth"/>
    <property type="match status" value="1"/>
</dbReference>